<name>A0A6B9LF87_9CAUD</name>
<reference evidence="1 2" key="1">
    <citation type="submission" date="2019-12" db="EMBL/GenBank/DDBJ databases">
        <authorList>
            <person name="Lauer M.J."/>
            <person name="Curtus N.L."/>
            <person name="Garlena R.A."/>
            <person name="Russell D.A."/>
            <person name="Pope W.H."/>
            <person name="Jacobs-Sera D."/>
            <person name="Hatfull G.F."/>
        </authorList>
    </citation>
    <scope>NUCLEOTIDE SEQUENCE [LARGE SCALE GENOMIC DNA]</scope>
</reference>
<evidence type="ECO:0000313" key="2">
    <source>
        <dbReference type="Proteomes" id="UP000463946"/>
    </source>
</evidence>
<dbReference type="KEGG" id="vg:60320967"/>
<dbReference type="RefSeq" id="YP_009949562.1">
    <property type="nucleotide sequence ID" value="NC_051581.1"/>
</dbReference>
<sequence length="78" mass="8632">MAKKIKYTATYEGHTATRTSAREYTHALALHFDGRSDDEIGWAVVSFHGSAELALKAAKDRIWNWRTDAAVAVPVSIV</sequence>
<accession>A0A6B9LF87</accession>
<evidence type="ECO:0000313" key="1">
    <source>
        <dbReference type="EMBL" id="QHB37405.1"/>
    </source>
</evidence>
<protein>
    <submittedName>
        <fullName evidence="1">Uncharacterized protein</fullName>
    </submittedName>
</protein>
<dbReference type="GeneID" id="60320967"/>
<dbReference type="Proteomes" id="UP000463946">
    <property type="component" value="Segment"/>
</dbReference>
<proteinExistence type="predicted"/>
<keyword evidence="2" id="KW-1185">Reference proteome</keyword>
<dbReference type="EMBL" id="MN813686">
    <property type="protein sequence ID" value="QHB37405.1"/>
    <property type="molecule type" value="Genomic_DNA"/>
</dbReference>
<organism evidence="1 2">
    <name type="scientific">Mycobacterium phage BirdsNest</name>
    <dbReference type="NCBI Taxonomy" id="2686231"/>
    <lineage>
        <taxon>Viruses</taxon>
        <taxon>Duplodnaviria</taxon>
        <taxon>Heunggongvirae</taxon>
        <taxon>Uroviricota</taxon>
        <taxon>Caudoviricetes</taxon>
        <taxon>Bclasvirinae</taxon>
        <taxon>Birdsnestvirus</taxon>
        <taxon>Birdsnestvirus birdsnest</taxon>
    </lineage>
</organism>
<gene>
    <name evidence="1" type="primary">103</name>
    <name evidence="1" type="ORF">PBI_BIRDSNEST_103</name>
</gene>